<proteinExistence type="predicted"/>
<dbReference type="AlphaFoldDB" id="A0A6C0JV91"/>
<evidence type="ECO:0000313" key="1">
    <source>
        <dbReference type="EMBL" id="QHU09293.1"/>
    </source>
</evidence>
<sequence>MITPHKKYTCSCKNLNGTTKKAITEAMIFSTLVRNSTALHAGKTVQVNLYSKLNVYDRWHGAPNGSGRSIQNKF</sequence>
<organism evidence="1">
    <name type="scientific">viral metagenome</name>
    <dbReference type="NCBI Taxonomy" id="1070528"/>
    <lineage>
        <taxon>unclassified sequences</taxon>
        <taxon>metagenomes</taxon>
        <taxon>organismal metagenomes</taxon>
    </lineage>
</organism>
<protein>
    <submittedName>
        <fullName evidence="1">Uncharacterized protein</fullName>
    </submittedName>
</protein>
<accession>A0A6C0JV91</accession>
<reference evidence="1" key="1">
    <citation type="journal article" date="2020" name="Nature">
        <title>Giant virus diversity and host interactions through global metagenomics.</title>
        <authorList>
            <person name="Schulz F."/>
            <person name="Roux S."/>
            <person name="Paez-Espino D."/>
            <person name="Jungbluth S."/>
            <person name="Walsh D.A."/>
            <person name="Denef V.J."/>
            <person name="McMahon K.D."/>
            <person name="Konstantinidis K.T."/>
            <person name="Eloe-Fadrosh E.A."/>
            <person name="Kyrpides N.C."/>
            <person name="Woyke T."/>
        </authorList>
    </citation>
    <scope>NUCLEOTIDE SEQUENCE</scope>
    <source>
        <strain evidence="1">GVMAG-S-1074260-58</strain>
    </source>
</reference>
<dbReference type="EMBL" id="MN740707">
    <property type="protein sequence ID" value="QHU09293.1"/>
    <property type="molecule type" value="Genomic_DNA"/>
</dbReference>
<name>A0A6C0JV91_9ZZZZ</name>